<dbReference type="PANTHER" id="PTHR11496">
    <property type="entry name" value="ALCOHOL DEHYDROGENASE"/>
    <property type="match status" value="1"/>
</dbReference>
<dbReference type="InterPro" id="IPR018211">
    <property type="entry name" value="ADH_Fe_CS"/>
</dbReference>
<dbReference type="EMBL" id="CP000612">
    <property type="protein sequence ID" value="ABO51180.1"/>
    <property type="molecule type" value="Genomic_DNA"/>
</dbReference>
<protein>
    <submittedName>
        <fullName evidence="4">Iron-containing alcohol dehydrogenase</fullName>
    </submittedName>
</protein>
<keyword evidence="1" id="KW-0560">Oxidoreductase</keyword>
<dbReference type="OrthoDB" id="5445534at2"/>
<feature type="domain" description="Alcohol dehydrogenase iron-type/glycerol dehydrogenase GldA" evidence="2">
    <location>
        <begin position="8"/>
        <end position="174"/>
    </location>
</feature>
<dbReference type="SUPFAM" id="SSF56796">
    <property type="entry name" value="Dehydroquinate synthase-like"/>
    <property type="match status" value="1"/>
</dbReference>
<accession>A4J7X7</accession>
<dbReference type="PROSITE" id="PS00913">
    <property type="entry name" value="ADH_IRON_1"/>
    <property type="match status" value="1"/>
</dbReference>
<dbReference type="Pfam" id="PF25137">
    <property type="entry name" value="ADH_Fe_C"/>
    <property type="match status" value="1"/>
</dbReference>
<keyword evidence="5" id="KW-1185">Reference proteome</keyword>
<dbReference type="InterPro" id="IPR056798">
    <property type="entry name" value="ADH_Fe_C"/>
</dbReference>
<gene>
    <name evidence="4" type="ordered locus">Dred_2674</name>
</gene>
<reference evidence="4 5" key="1">
    <citation type="submission" date="2007-03" db="EMBL/GenBank/DDBJ databases">
        <title>Complete sequence of Desulfotomaculum reducens MI-1.</title>
        <authorList>
            <consortium name="US DOE Joint Genome Institute"/>
            <person name="Copeland A."/>
            <person name="Lucas S."/>
            <person name="Lapidus A."/>
            <person name="Barry K."/>
            <person name="Detter J.C."/>
            <person name="Glavina del Rio T."/>
            <person name="Hammon N."/>
            <person name="Israni S."/>
            <person name="Dalin E."/>
            <person name="Tice H."/>
            <person name="Pitluck S."/>
            <person name="Sims D."/>
            <person name="Brettin T."/>
            <person name="Bruce D."/>
            <person name="Han C."/>
            <person name="Tapia R."/>
            <person name="Schmutz J."/>
            <person name="Larimer F."/>
            <person name="Land M."/>
            <person name="Hauser L."/>
            <person name="Kyrpides N."/>
            <person name="Kim E."/>
            <person name="Tebo B.M."/>
            <person name="Richardson P."/>
        </authorList>
    </citation>
    <scope>NUCLEOTIDE SEQUENCE [LARGE SCALE GENOMIC DNA]</scope>
    <source>
        <strain evidence="4 5">MI-1</strain>
    </source>
</reference>
<organism evidence="4 5">
    <name type="scientific">Desulforamulus reducens (strain ATCC BAA-1160 / DSM 100696 / MI-1)</name>
    <name type="common">Desulfotomaculum reducens</name>
    <dbReference type="NCBI Taxonomy" id="349161"/>
    <lineage>
        <taxon>Bacteria</taxon>
        <taxon>Bacillati</taxon>
        <taxon>Bacillota</taxon>
        <taxon>Clostridia</taxon>
        <taxon>Eubacteriales</taxon>
        <taxon>Peptococcaceae</taxon>
        <taxon>Desulforamulus</taxon>
    </lineage>
</organism>
<name>A4J7X7_DESRM</name>
<proteinExistence type="predicted"/>
<evidence type="ECO:0000256" key="1">
    <source>
        <dbReference type="ARBA" id="ARBA00023002"/>
    </source>
</evidence>
<dbReference type="InterPro" id="IPR001670">
    <property type="entry name" value="ADH_Fe/GldA"/>
</dbReference>
<feature type="domain" description="Fe-containing alcohol dehydrogenase-like C-terminal" evidence="3">
    <location>
        <begin position="186"/>
        <end position="364"/>
    </location>
</feature>
<evidence type="ECO:0000259" key="2">
    <source>
        <dbReference type="Pfam" id="PF00465"/>
    </source>
</evidence>
<dbReference type="HOGENOM" id="CLU_007207_0_0_9"/>
<dbReference type="AlphaFoldDB" id="A4J7X7"/>
<dbReference type="FunFam" id="3.40.50.1970:FF:000003">
    <property type="entry name" value="Alcohol dehydrogenase, iron-containing"/>
    <property type="match status" value="1"/>
</dbReference>
<dbReference type="STRING" id="349161.Dred_2674"/>
<dbReference type="Gene3D" id="3.40.50.1970">
    <property type="match status" value="1"/>
</dbReference>
<dbReference type="KEGG" id="drm:Dred_2674"/>
<dbReference type="InterPro" id="IPR039697">
    <property type="entry name" value="Alcohol_dehydrogenase_Fe"/>
</dbReference>
<dbReference type="Gene3D" id="1.20.1090.10">
    <property type="entry name" value="Dehydroquinate synthase-like - alpha domain"/>
    <property type="match status" value="1"/>
</dbReference>
<dbReference type="GO" id="GO:0046872">
    <property type="term" value="F:metal ion binding"/>
    <property type="evidence" value="ECO:0007669"/>
    <property type="project" value="InterPro"/>
</dbReference>
<dbReference type="PANTHER" id="PTHR11496:SF104">
    <property type="entry name" value="3-DEOXY-ALPHA-D-MANNO-OCTULOSONATE 8-OXIDASE"/>
    <property type="match status" value="1"/>
</dbReference>
<evidence type="ECO:0000313" key="5">
    <source>
        <dbReference type="Proteomes" id="UP000001556"/>
    </source>
</evidence>
<dbReference type="Pfam" id="PF00465">
    <property type="entry name" value="Fe-ADH"/>
    <property type="match status" value="1"/>
</dbReference>
<evidence type="ECO:0000259" key="3">
    <source>
        <dbReference type="Pfam" id="PF25137"/>
    </source>
</evidence>
<dbReference type="GO" id="GO:0004022">
    <property type="term" value="F:alcohol dehydrogenase (NAD+) activity"/>
    <property type="evidence" value="ECO:0007669"/>
    <property type="project" value="UniProtKB-ARBA"/>
</dbReference>
<evidence type="ECO:0000313" key="4">
    <source>
        <dbReference type="EMBL" id="ABO51180.1"/>
    </source>
</evidence>
<dbReference type="RefSeq" id="WP_011878977.1">
    <property type="nucleotide sequence ID" value="NC_009253.1"/>
</dbReference>
<dbReference type="Proteomes" id="UP000001556">
    <property type="component" value="Chromosome"/>
</dbReference>
<dbReference type="eggNOG" id="COG1454">
    <property type="taxonomic scope" value="Bacteria"/>
</dbReference>
<sequence length="371" mass="40301">MQFNFYCPTKLFFGQGCLEQNSSELAALGKRALIVTGGSSSKKNGSLEDMTTALHKEGIEYQIFNEVEQNPSLATVLRGGQRAKEMGADFIVGIGGGSPLDAAKAIAVMAINEISQQDLMAKKWTNEPLPTVAVPTTAGTGSEVTPYAVLTVDWAETKMSIAGEKLFPTLAFLDGRYMLNLPWSITANTAVDALSHSIEGYISNRATVYSDLLALESIRILGQLLRTINPDSISLAEREELLYASTLAGIVIAQTGTSVVHALGYPLTYYKDLPHGLANGVTTKAALEFMAQDAPDRVKQVIKAMGCHDLAEVGNLFNKVLPAVDIKLTAEEQARFVEKTLQAKNLTNCPRRPEEKDIYEMLRRSNLVELV</sequence>
<dbReference type="CDD" id="cd08181">
    <property type="entry name" value="PPD-like"/>
    <property type="match status" value="1"/>
</dbReference>